<comment type="similarity">
    <text evidence="2 9">Belongs to the ATPase inhibitor family.</text>
</comment>
<protein>
    <recommendedName>
        <fullName evidence="3 9">ATPase inhibitor, mitochondrial</fullName>
    </recommendedName>
    <alternativeName>
        <fullName evidence="9">ATP synthase F1 subunit epsilon</fullName>
    </alternativeName>
</protein>
<organism evidence="11 12">
    <name type="scientific">Prolemur simus</name>
    <name type="common">Greater bamboo lemur</name>
    <name type="synonym">Hapalemur simus</name>
    <dbReference type="NCBI Taxonomy" id="1328070"/>
    <lineage>
        <taxon>Eukaryota</taxon>
        <taxon>Metazoa</taxon>
        <taxon>Chordata</taxon>
        <taxon>Craniata</taxon>
        <taxon>Vertebrata</taxon>
        <taxon>Euteleostomi</taxon>
        <taxon>Mammalia</taxon>
        <taxon>Eutheria</taxon>
        <taxon>Euarchontoglires</taxon>
        <taxon>Primates</taxon>
        <taxon>Strepsirrhini</taxon>
        <taxon>Lemuriformes</taxon>
        <taxon>Lemuridae</taxon>
        <taxon>Prolemur</taxon>
    </lineage>
</organism>
<dbReference type="PANTHER" id="PTHR48417:SF1">
    <property type="entry name" value="ATP SYNTHASE F1 SUBUNIT EPSILON"/>
    <property type="match status" value="1"/>
</dbReference>
<comment type="function">
    <text evidence="9">Indirectly acts as a regulator of heme synthesis in erythroid tissues: regulates heme synthesis by modulating the mitochondrial pH and redox potential, allowing fech to efficiently catalyze the incorporation of iron into protoporphyrin IX to produce heme.</text>
</comment>
<comment type="subcellular location">
    <subcellularLocation>
        <location evidence="1 9">Mitochondrion</location>
    </subcellularLocation>
</comment>
<proteinExistence type="inferred from homology"/>
<comment type="domain">
    <text evidence="9">Forms an alpha-helical dimer with monomers associated via an antiparallel alpha-helical coiled coil, leaving each N-terminal inhibitory region accessible for interaction with an F1 catalytic domain. The inhibitory N-terminal region binds the alpha(ADP-bound)-beta(ADP-bound) (ATP5F1A-ATP5F1B) interface of F1-ATPase, and also contact the central gamma subunit (ATP5F1C). This dimeric state is favored by pH values below 7.0, and at higher values the dimers associate to form inactive homotetramer, where the inhibitory region is occluded, masking its inhibitory activity.</text>
</comment>
<keyword evidence="6 9" id="KW-0496">Mitochondrion</keyword>
<feature type="compositionally biased region" description="Basic residues" evidence="10">
    <location>
        <begin position="86"/>
        <end position="96"/>
    </location>
</feature>
<evidence type="ECO:0000256" key="3">
    <source>
        <dbReference type="ARBA" id="ARBA00019626"/>
    </source>
</evidence>
<evidence type="ECO:0000256" key="1">
    <source>
        <dbReference type="ARBA" id="ARBA00004173"/>
    </source>
</evidence>
<evidence type="ECO:0000256" key="7">
    <source>
        <dbReference type="ARBA" id="ARBA00026043"/>
    </source>
</evidence>
<dbReference type="Pfam" id="PF04568">
    <property type="entry name" value="IATP"/>
    <property type="match status" value="1"/>
</dbReference>
<evidence type="ECO:0000256" key="2">
    <source>
        <dbReference type="ARBA" id="ARBA00010901"/>
    </source>
</evidence>
<reference evidence="11" key="2">
    <citation type="submission" date="2025-09" db="UniProtKB">
        <authorList>
            <consortium name="Ensembl"/>
        </authorList>
    </citation>
    <scope>IDENTIFICATION</scope>
</reference>
<keyword evidence="5" id="KW-0175">Coiled coil</keyword>
<comment type="function">
    <text evidence="8">Endogenous F(1)F(o)-ATPase inhibitor limiting ATP depletion when the mitochondrial membrane potential falls below a threshold and the F(1)F(o)-ATP synthase starts hydrolyzing ATP to pump protons out of the mitochondrial matrix. Required to avoid the consumption of cellular ATP when the F(1)F(o)-ATP synthase enzyme acts as an ATP hydrolase. Indirectly acts as a regulator of heme synthesis in erythroid tissues: regulates heme synthesis by modulating the mitochondrial pH and redox potential, allowing FECH to efficiently catalyze the incorporation of iron into protoporphyrin IX to produce heme.</text>
</comment>
<feature type="region of interest" description="Disordered" evidence="10">
    <location>
        <begin position="1"/>
        <end position="50"/>
    </location>
</feature>
<name>A0A8C9B071_PROSS</name>
<dbReference type="AlphaFoldDB" id="A0A8C9B071"/>
<dbReference type="Ensembl" id="ENSPSMT00000043497.1">
    <property type="protein sequence ID" value="ENSPSMP00000037776.1"/>
    <property type="gene ID" value="ENSPSMG00000025929.1"/>
</dbReference>
<evidence type="ECO:0000256" key="10">
    <source>
        <dbReference type="SAM" id="MobiDB-lite"/>
    </source>
</evidence>
<sequence>LRVHSLSPRPWAAGWADRSTGSWGQSQNVDRSEGSTQEAGRAFGKKEQAEEERYFRAQAREQLAALKKHHEGKLGHHKGETELSICRKKLSGTSRR</sequence>
<accession>A0A8C9B071</accession>
<dbReference type="Gene3D" id="1.20.5.500">
    <property type="entry name" value="Single helix bin"/>
    <property type="match status" value="1"/>
</dbReference>
<dbReference type="FunFam" id="1.20.5.500:FF:000004">
    <property type="entry name" value="ATPase inhibitor A, mitochondrial"/>
    <property type="match status" value="1"/>
</dbReference>
<feature type="region of interest" description="Disordered" evidence="10">
    <location>
        <begin position="67"/>
        <end position="96"/>
    </location>
</feature>
<dbReference type="PANTHER" id="PTHR48417">
    <property type="entry name" value="ATP SYNTHASE F1 SUBUNIT EPSILON"/>
    <property type="match status" value="1"/>
</dbReference>
<evidence type="ECO:0000256" key="4">
    <source>
        <dbReference type="ARBA" id="ARBA00022946"/>
    </source>
</evidence>
<evidence type="ECO:0000256" key="5">
    <source>
        <dbReference type="ARBA" id="ARBA00023054"/>
    </source>
</evidence>
<dbReference type="Proteomes" id="UP000694414">
    <property type="component" value="Unplaced"/>
</dbReference>
<feature type="compositionally biased region" description="Basic and acidic residues" evidence="10">
    <location>
        <begin position="72"/>
        <end position="81"/>
    </location>
</feature>
<dbReference type="SUPFAM" id="SSF64602">
    <property type="entry name" value="F1 ATPase inhibitor, IF1, C-terminal domain"/>
    <property type="match status" value="1"/>
</dbReference>
<dbReference type="InterPro" id="IPR007648">
    <property type="entry name" value="ATPase_inhibitor_mt"/>
</dbReference>
<evidence type="ECO:0000256" key="9">
    <source>
        <dbReference type="RuleBase" id="RU368087"/>
    </source>
</evidence>
<evidence type="ECO:0000313" key="12">
    <source>
        <dbReference type="Proteomes" id="UP000694414"/>
    </source>
</evidence>
<feature type="compositionally biased region" description="Polar residues" evidence="10">
    <location>
        <begin position="19"/>
        <end position="38"/>
    </location>
</feature>
<evidence type="ECO:0000256" key="8">
    <source>
        <dbReference type="ARBA" id="ARBA00046200"/>
    </source>
</evidence>
<keyword evidence="12" id="KW-1185">Reference proteome</keyword>
<evidence type="ECO:0000256" key="6">
    <source>
        <dbReference type="ARBA" id="ARBA00023128"/>
    </source>
</evidence>
<keyword evidence="4" id="KW-0809">Transit peptide</keyword>
<dbReference type="GO" id="GO:0005739">
    <property type="term" value="C:mitochondrion"/>
    <property type="evidence" value="ECO:0007669"/>
    <property type="project" value="UniProtKB-SubCell"/>
</dbReference>
<evidence type="ECO:0000313" key="11">
    <source>
        <dbReference type="Ensembl" id="ENSPSMP00000037776.1"/>
    </source>
</evidence>
<reference evidence="11" key="1">
    <citation type="submission" date="2025-08" db="UniProtKB">
        <authorList>
            <consortium name="Ensembl"/>
        </authorList>
    </citation>
    <scope>IDENTIFICATION</scope>
</reference>
<comment type="subunit">
    <text evidence="7 9">Homodimer; represents the active form and is present at a pH value below 6.5. Homotetramer; represents the inactive form and is present at a pH value above 7.0.</text>
</comment>
<dbReference type="GO" id="GO:0042030">
    <property type="term" value="F:ATPase inhibitor activity"/>
    <property type="evidence" value="ECO:0007669"/>
    <property type="project" value="UniProtKB-UniRule"/>
</dbReference>